<comment type="caution">
    <text evidence="2">The sequence shown here is derived from an EMBL/GenBank/DDBJ whole genome shotgun (WGS) entry which is preliminary data.</text>
</comment>
<accession>A0A7J6PE75</accession>
<dbReference type="Gene3D" id="1.10.10.60">
    <property type="entry name" value="Homeodomain-like"/>
    <property type="match status" value="1"/>
</dbReference>
<evidence type="ECO:0000313" key="3">
    <source>
        <dbReference type="Proteomes" id="UP000541610"/>
    </source>
</evidence>
<dbReference type="EMBL" id="JABANP010000035">
    <property type="protein sequence ID" value="KAF4694227.1"/>
    <property type="molecule type" value="Genomic_DNA"/>
</dbReference>
<dbReference type="OrthoDB" id="10284443at2759"/>
<dbReference type="AlphaFoldDB" id="A0A7J6PE75"/>
<dbReference type="Proteomes" id="UP000541610">
    <property type="component" value="Unassembled WGS sequence"/>
</dbReference>
<gene>
    <name evidence="2" type="ORF">FOZ60_008709</name>
</gene>
<evidence type="ECO:0000259" key="1">
    <source>
        <dbReference type="PROSITE" id="PS50090"/>
    </source>
</evidence>
<dbReference type="SUPFAM" id="SSF46689">
    <property type="entry name" value="Homeodomain-like"/>
    <property type="match status" value="1"/>
</dbReference>
<dbReference type="PROSITE" id="PS50090">
    <property type="entry name" value="MYB_LIKE"/>
    <property type="match status" value="1"/>
</dbReference>
<organism evidence="2 3">
    <name type="scientific">Perkinsus olseni</name>
    <name type="common">Perkinsus atlanticus</name>
    <dbReference type="NCBI Taxonomy" id="32597"/>
    <lineage>
        <taxon>Eukaryota</taxon>
        <taxon>Sar</taxon>
        <taxon>Alveolata</taxon>
        <taxon>Perkinsozoa</taxon>
        <taxon>Perkinsea</taxon>
        <taxon>Perkinsida</taxon>
        <taxon>Perkinsidae</taxon>
        <taxon>Perkinsus</taxon>
    </lineage>
</organism>
<dbReference type="InterPro" id="IPR009057">
    <property type="entry name" value="Homeodomain-like_sf"/>
</dbReference>
<proteinExistence type="predicted"/>
<evidence type="ECO:0000313" key="2">
    <source>
        <dbReference type="EMBL" id="KAF4694227.1"/>
    </source>
</evidence>
<sequence length="349" mass="38776">MTTSSTELPNPHSIAARIARQTHELLQLLVSAMFEARVLSSPEGSTFRELHDMYNELERYAKTIEGKNSSIVRSQPLLVLSDPLHAALDAATWQGYEADEPEAARTSGRTEGTKRHALSYRTFVEDFLSSQFISPSLELDTVETNSDWQLAWTPAADRLLAVALYTFGHHARSSAEISKGLLLLETGEYPISPQVHFARLVHSPATIQSKLRVELLGSESTSAPIKKWQQDQTSPWKLQEDIALQLGVAKFGSYNTLAWHQIVTSTDMLGRRDPVSCCYRWFGVLLPKYSGKRQNALLRYKSYLLGELTIGQPRGPQAAPKRKRSEIGSLADAAAFDNDCELAALSTDT</sequence>
<dbReference type="InterPro" id="IPR001005">
    <property type="entry name" value="SANT/Myb"/>
</dbReference>
<feature type="domain" description="Myb-like" evidence="1">
    <location>
        <begin position="234"/>
        <end position="285"/>
    </location>
</feature>
<protein>
    <recommendedName>
        <fullName evidence="1">Myb-like domain-containing protein</fullName>
    </recommendedName>
</protein>
<reference evidence="2 3" key="1">
    <citation type="submission" date="2020-04" db="EMBL/GenBank/DDBJ databases">
        <title>Perkinsus olseni comparative genomics.</title>
        <authorList>
            <person name="Bogema D.R."/>
        </authorList>
    </citation>
    <scope>NUCLEOTIDE SEQUENCE [LARGE SCALE GENOMIC DNA]</scope>
    <source>
        <strain evidence="2">00978-12</strain>
    </source>
</reference>
<name>A0A7J6PE75_PEROL</name>